<keyword evidence="2" id="KW-1185">Reference proteome</keyword>
<accession>A0A1V4I3L5</accession>
<comment type="caution">
    <text evidence="1">The sequence shown here is derived from an EMBL/GenBank/DDBJ whole genome shotgun (WGS) entry which is preliminary data.</text>
</comment>
<dbReference type="OrthoDB" id="1932408at2"/>
<reference evidence="1 2" key="1">
    <citation type="submission" date="2017-03" db="EMBL/GenBank/DDBJ databases">
        <title>Genome sequence of Clostridium oryzae DSM 28571.</title>
        <authorList>
            <person name="Poehlein A."/>
            <person name="Daniel R."/>
        </authorList>
    </citation>
    <scope>NUCLEOTIDE SEQUENCE [LARGE SCALE GENOMIC DNA]</scope>
    <source>
        <strain evidence="1 2">DSM 28571</strain>
    </source>
</reference>
<gene>
    <name evidence="1" type="ORF">CLORY_45590</name>
</gene>
<dbReference type="EMBL" id="MZGV01000146">
    <property type="protein sequence ID" value="OPJ54568.1"/>
    <property type="molecule type" value="Genomic_DNA"/>
</dbReference>
<dbReference type="AlphaFoldDB" id="A0A1V4I3L5"/>
<dbReference type="STRING" id="1450648.CLORY_45590"/>
<dbReference type="Proteomes" id="UP000190080">
    <property type="component" value="Unassembled WGS sequence"/>
</dbReference>
<proteinExistence type="predicted"/>
<organism evidence="1 2">
    <name type="scientific">Clostridium oryzae</name>
    <dbReference type="NCBI Taxonomy" id="1450648"/>
    <lineage>
        <taxon>Bacteria</taxon>
        <taxon>Bacillati</taxon>
        <taxon>Bacillota</taxon>
        <taxon>Clostridia</taxon>
        <taxon>Eubacteriales</taxon>
        <taxon>Clostridiaceae</taxon>
        <taxon>Clostridium</taxon>
    </lineage>
</organism>
<evidence type="ECO:0000313" key="2">
    <source>
        <dbReference type="Proteomes" id="UP000190080"/>
    </source>
</evidence>
<name>A0A1V4I3L5_9CLOT</name>
<sequence>MAKQIYRTKSSMSLKQFIAEFGENFSDHMKNRLMELESRGFLTRKEYSNRFDLKHVEHIQYKCSDDLEGDSSEKLKEYSYAQLEVDEGILYFSDSCFEDNMVKQSPMVDKIYNSLDSECVVSNYGNHLKKIDDSNIDYVIDNILLSCPDVSKSYLEIVKGMTQRANN</sequence>
<protein>
    <submittedName>
        <fullName evidence="1">Uncharacterized protein</fullName>
    </submittedName>
</protein>
<dbReference type="RefSeq" id="WP_079428857.1">
    <property type="nucleotide sequence ID" value="NZ_MZGV01000146.1"/>
</dbReference>
<evidence type="ECO:0000313" key="1">
    <source>
        <dbReference type="EMBL" id="OPJ54568.1"/>
    </source>
</evidence>